<keyword evidence="1 4" id="KW-0812">Transmembrane</keyword>
<dbReference type="PANTHER" id="PTHR12483:SF115">
    <property type="entry name" value="COPPER TRANSPORT PROTEIN"/>
    <property type="match status" value="1"/>
</dbReference>
<keyword evidence="2 4" id="KW-1133">Transmembrane helix</keyword>
<keyword evidence="4" id="KW-0406">Ion transport</keyword>
<reference evidence="5" key="1">
    <citation type="submission" date="2021-03" db="EMBL/GenBank/DDBJ databases">
        <authorList>
            <person name="Bekaert M."/>
        </authorList>
    </citation>
    <scope>NUCLEOTIDE SEQUENCE</scope>
</reference>
<feature type="transmembrane region" description="Helical" evidence="4">
    <location>
        <begin position="101"/>
        <end position="120"/>
    </location>
</feature>
<dbReference type="InterPro" id="IPR007274">
    <property type="entry name" value="Cop_transporter"/>
</dbReference>
<dbReference type="GO" id="GO:0005375">
    <property type="term" value="F:copper ion transmembrane transporter activity"/>
    <property type="evidence" value="ECO:0007669"/>
    <property type="project" value="UniProtKB-UniRule"/>
</dbReference>
<comment type="caution">
    <text evidence="5">The sequence shown here is derived from an EMBL/GenBank/DDBJ whole genome shotgun (WGS) entry which is preliminary data.</text>
</comment>
<evidence type="ECO:0000313" key="5">
    <source>
        <dbReference type="EMBL" id="CAG2201879.1"/>
    </source>
</evidence>
<evidence type="ECO:0000256" key="3">
    <source>
        <dbReference type="ARBA" id="ARBA00023136"/>
    </source>
</evidence>
<keyword evidence="4" id="KW-0187">Copper transport</keyword>
<evidence type="ECO:0000313" key="6">
    <source>
        <dbReference type="Proteomes" id="UP000683360"/>
    </source>
</evidence>
<evidence type="ECO:0000256" key="1">
    <source>
        <dbReference type="ARBA" id="ARBA00022692"/>
    </source>
</evidence>
<evidence type="ECO:0000256" key="2">
    <source>
        <dbReference type="ARBA" id="ARBA00022989"/>
    </source>
</evidence>
<sequence length="182" mass="20612">MMHMMPEYFSTKLSVEHFLFESISVKNKNDLFYVCIIVGLVTLCLEGLRVLFLYFESRVRQHPLTYGQTDAHSQDKAPLFSSLSIPSSIESIRKRRLKYHCLAFITHIINVILGFLIMLAVMSYNVWIGVSVLSGAGLGHFLFGTVKNRIHLKYPTIAPAVRSNSSVQINTLTETPESDVIM</sequence>
<comment type="similarity">
    <text evidence="4">Belongs to the copper transporter (Ctr) (TC 1.A.56) family. SLC31A subfamily.</text>
</comment>
<dbReference type="EMBL" id="CAJPWZ010000870">
    <property type="protein sequence ID" value="CAG2201879.1"/>
    <property type="molecule type" value="Genomic_DNA"/>
</dbReference>
<proteinExistence type="inferred from homology"/>
<keyword evidence="4" id="KW-0186">Copper</keyword>
<organism evidence="5 6">
    <name type="scientific">Mytilus edulis</name>
    <name type="common">Blue mussel</name>
    <dbReference type="NCBI Taxonomy" id="6550"/>
    <lineage>
        <taxon>Eukaryota</taxon>
        <taxon>Metazoa</taxon>
        <taxon>Spiralia</taxon>
        <taxon>Lophotrochozoa</taxon>
        <taxon>Mollusca</taxon>
        <taxon>Bivalvia</taxon>
        <taxon>Autobranchia</taxon>
        <taxon>Pteriomorphia</taxon>
        <taxon>Mytilida</taxon>
        <taxon>Mytiloidea</taxon>
        <taxon>Mytilidae</taxon>
        <taxon>Mytilinae</taxon>
        <taxon>Mytilus</taxon>
    </lineage>
</organism>
<comment type="subcellular location">
    <subcellularLocation>
        <location evidence="4">Membrane</location>
        <topology evidence="4">Multi-pass membrane protein</topology>
    </subcellularLocation>
</comment>
<accession>A0A8S3R1Z6</accession>
<name>A0A8S3R1Z6_MYTED</name>
<dbReference type="Proteomes" id="UP000683360">
    <property type="component" value="Unassembled WGS sequence"/>
</dbReference>
<dbReference type="GO" id="GO:0016020">
    <property type="term" value="C:membrane"/>
    <property type="evidence" value="ECO:0007669"/>
    <property type="project" value="UniProtKB-SubCell"/>
</dbReference>
<dbReference type="PANTHER" id="PTHR12483">
    <property type="entry name" value="SOLUTE CARRIER FAMILY 31 COPPER TRANSPORTERS"/>
    <property type="match status" value="1"/>
</dbReference>
<keyword evidence="6" id="KW-1185">Reference proteome</keyword>
<dbReference type="Pfam" id="PF04145">
    <property type="entry name" value="Ctr"/>
    <property type="match status" value="1"/>
</dbReference>
<keyword evidence="3 4" id="KW-0472">Membrane</keyword>
<keyword evidence="4" id="KW-0813">Transport</keyword>
<protein>
    <recommendedName>
        <fullName evidence="4">Copper transport protein</fullName>
    </recommendedName>
</protein>
<feature type="transmembrane region" description="Helical" evidence="4">
    <location>
        <begin position="126"/>
        <end position="146"/>
    </location>
</feature>
<dbReference type="AlphaFoldDB" id="A0A8S3R1Z6"/>
<dbReference type="OrthoDB" id="73901at2759"/>
<gene>
    <name evidence="5" type="ORF">MEDL_16462</name>
</gene>
<evidence type="ECO:0000256" key="4">
    <source>
        <dbReference type="RuleBase" id="RU367022"/>
    </source>
</evidence>
<feature type="transmembrane region" description="Helical" evidence="4">
    <location>
        <begin position="31"/>
        <end position="55"/>
    </location>
</feature>